<dbReference type="Proteomes" id="UP000000305">
    <property type="component" value="Unassembled WGS sequence"/>
</dbReference>
<dbReference type="HOGENOM" id="CLU_1919154_0_0_1"/>
<sequence length="132" mass="14657">MLLDPKIYGEIDANGVDWKGYNLSFFKQTLVGRVLTTEDNMELLRIFGQTEIYRNLIVLPRALPGNRAFGSFTFVVLNLNPVSCQETCNCDFLLASVNIPLDVTPHSIANLHSSGRPLKVSKTKTLKGAENT</sequence>
<evidence type="ECO:0000313" key="2">
    <source>
        <dbReference type="Proteomes" id="UP000000305"/>
    </source>
</evidence>
<dbReference type="KEGG" id="dpx:DAPPUDRAFT_317805"/>
<dbReference type="AlphaFoldDB" id="E9GH12"/>
<protein>
    <submittedName>
        <fullName evidence="1">Uncharacterized protein</fullName>
    </submittedName>
</protein>
<dbReference type="EMBL" id="GL732544">
    <property type="protein sequence ID" value="EFX81121.1"/>
    <property type="molecule type" value="Genomic_DNA"/>
</dbReference>
<proteinExistence type="predicted"/>
<keyword evidence="2" id="KW-1185">Reference proteome</keyword>
<gene>
    <name evidence="1" type="ORF">DAPPUDRAFT_317805</name>
</gene>
<evidence type="ECO:0000313" key="1">
    <source>
        <dbReference type="EMBL" id="EFX81121.1"/>
    </source>
</evidence>
<accession>E9GH12</accession>
<reference evidence="1 2" key="1">
    <citation type="journal article" date="2011" name="Science">
        <title>The ecoresponsive genome of Daphnia pulex.</title>
        <authorList>
            <person name="Colbourne J.K."/>
            <person name="Pfrender M.E."/>
            <person name="Gilbert D."/>
            <person name="Thomas W.K."/>
            <person name="Tucker A."/>
            <person name="Oakley T.H."/>
            <person name="Tokishita S."/>
            <person name="Aerts A."/>
            <person name="Arnold G.J."/>
            <person name="Basu M.K."/>
            <person name="Bauer D.J."/>
            <person name="Caceres C.E."/>
            <person name="Carmel L."/>
            <person name="Casola C."/>
            <person name="Choi J.H."/>
            <person name="Detter J.C."/>
            <person name="Dong Q."/>
            <person name="Dusheyko S."/>
            <person name="Eads B.D."/>
            <person name="Frohlich T."/>
            <person name="Geiler-Samerotte K.A."/>
            <person name="Gerlach D."/>
            <person name="Hatcher P."/>
            <person name="Jogdeo S."/>
            <person name="Krijgsveld J."/>
            <person name="Kriventseva E.V."/>
            <person name="Kultz D."/>
            <person name="Laforsch C."/>
            <person name="Lindquist E."/>
            <person name="Lopez J."/>
            <person name="Manak J.R."/>
            <person name="Muller J."/>
            <person name="Pangilinan J."/>
            <person name="Patwardhan R.P."/>
            <person name="Pitluck S."/>
            <person name="Pritham E.J."/>
            <person name="Rechtsteiner A."/>
            <person name="Rho M."/>
            <person name="Rogozin I.B."/>
            <person name="Sakarya O."/>
            <person name="Salamov A."/>
            <person name="Schaack S."/>
            <person name="Shapiro H."/>
            <person name="Shiga Y."/>
            <person name="Skalitzky C."/>
            <person name="Smith Z."/>
            <person name="Souvorov A."/>
            <person name="Sung W."/>
            <person name="Tang Z."/>
            <person name="Tsuchiya D."/>
            <person name="Tu H."/>
            <person name="Vos H."/>
            <person name="Wang M."/>
            <person name="Wolf Y.I."/>
            <person name="Yamagata H."/>
            <person name="Yamada T."/>
            <person name="Ye Y."/>
            <person name="Shaw J.R."/>
            <person name="Andrews J."/>
            <person name="Crease T.J."/>
            <person name="Tang H."/>
            <person name="Lucas S.M."/>
            <person name="Robertson H.M."/>
            <person name="Bork P."/>
            <person name="Koonin E.V."/>
            <person name="Zdobnov E.M."/>
            <person name="Grigoriev I.V."/>
            <person name="Lynch M."/>
            <person name="Boore J.L."/>
        </authorList>
    </citation>
    <scope>NUCLEOTIDE SEQUENCE [LARGE SCALE GENOMIC DNA]</scope>
</reference>
<dbReference type="InParanoid" id="E9GH12"/>
<name>E9GH12_DAPPU</name>
<organism evidence="1 2">
    <name type="scientific">Daphnia pulex</name>
    <name type="common">Water flea</name>
    <dbReference type="NCBI Taxonomy" id="6669"/>
    <lineage>
        <taxon>Eukaryota</taxon>
        <taxon>Metazoa</taxon>
        <taxon>Ecdysozoa</taxon>
        <taxon>Arthropoda</taxon>
        <taxon>Crustacea</taxon>
        <taxon>Branchiopoda</taxon>
        <taxon>Diplostraca</taxon>
        <taxon>Cladocera</taxon>
        <taxon>Anomopoda</taxon>
        <taxon>Daphniidae</taxon>
        <taxon>Daphnia</taxon>
    </lineage>
</organism>